<name>A0ACB8T9X2_9AGAM</name>
<dbReference type="EMBL" id="MU277196">
    <property type="protein sequence ID" value="KAI0065102.1"/>
    <property type="molecule type" value="Genomic_DNA"/>
</dbReference>
<comment type="caution">
    <text evidence="1">The sequence shown here is derived from an EMBL/GenBank/DDBJ whole genome shotgun (WGS) entry which is preliminary data.</text>
</comment>
<dbReference type="Proteomes" id="UP000814140">
    <property type="component" value="Unassembled WGS sequence"/>
</dbReference>
<accession>A0ACB8T9X2</accession>
<proteinExistence type="predicted"/>
<sequence length="453" mass="50897">MAQSSLRRIASFSILLTFLVFVLSLGIARELTGRLTDAYSSAGKGWNGDTSYPEFSQYVPSRSVSAHQLALEDPDRRAIIIGDIHGMYDALTALLEKVSYNPDKDTLIHVGDISAKGPQAGSISVLSYMTSHNITGVRGNHDQKVIEWRAWVEWMKGLGMGAGAMWLESIEAQWAAATRKSDVDEEMWVKAQRKKGTKEQRKWWDRVPKGWKIFGDHYKIARAMTRAEYNYLRALPLVLHVPSEHAFLVHAGLLPYDPTRSITSQRQPLARLPVVRYDADVESGSIPHLRNAQERAILEEVKQNNDPWVVLNMRNLLKDKTVSRKTKSGTPWSEVWNSVMPRCSGYEIEHKKDKDDLPCHPSTVIYGHAAARGLDVKRWTIGLDSGCVYGRRLTAMVLDQPHRHVSNITSRADGDEDEDATPNQIPFGDDGQARLITVKCHIASTDVVGDDYR</sequence>
<protein>
    <submittedName>
        <fullName evidence="1">Metallo-dependent phosphatase</fullName>
    </submittedName>
</protein>
<gene>
    <name evidence="1" type="ORF">BV25DRAFT_1822217</name>
</gene>
<reference evidence="1" key="2">
    <citation type="journal article" date="2022" name="New Phytol.">
        <title>Evolutionary transition to the ectomycorrhizal habit in the genomes of a hyperdiverse lineage of mushroom-forming fungi.</title>
        <authorList>
            <person name="Looney B."/>
            <person name="Miyauchi S."/>
            <person name="Morin E."/>
            <person name="Drula E."/>
            <person name="Courty P.E."/>
            <person name="Kohler A."/>
            <person name="Kuo A."/>
            <person name="LaButti K."/>
            <person name="Pangilinan J."/>
            <person name="Lipzen A."/>
            <person name="Riley R."/>
            <person name="Andreopoulos W."/>
            <person name="He G."/>
            <person name="Johnson J."/>
            <person name="Nolan M."/>
            <person name="Tritt A."/>
            <person name="Barry K.W."/>
            <person name="Grigoriev I.V."/>
            <person name="Nagy L.G."/>
            <person name="Hibbett D."/>
            <person name="Henrissat B."/>
            <person name="Matheny P.B."/>
            <person name="Labbe J."/>
            <person name="Martin F.M."/>
        </authorList>
    </citation>
    <scope>NUCLEOTIDE SEQUENCE</scope>
    <source>
        <strain evidence="1">HHB10654</strain>
    </source>
</reference>
<evidence type="ECO:0000313" key="2">
    <source>
        <dbReference type="Proteomes" id="UP000814140"/>
    </source>
</evidence>
<evidence type="ECO:0000313" key="1">
    <source>
        <dbReference type="EMBL" id="KAI0065102.1"/>
    </source>
</evidence>
<organism evidence="1 2">
    <name type="scientific">Artomyces pyxidatus</name>
    <dbReference type="NCBI Taxonomy" id="48021"/>
    <lineage>
        <taxon>Eukaryota</taxon>
        <taxon>Fungi</taxon>
        <taxon>Dikarya</taxon>
        <taxon>Basidiomycota</taxon>
        <taxon>Agaricomycotina</taxon>
        <taxon>Agaricomycetes</taxon>
        <taxon>Russulales</taxon>
        <taxon>Auriscalpiaceae</taxon>
        <taxon>Artomyces</taxon>
    </lineage>
</organism>
<reference evidence="1" key="1">
    <citation type="submission" date="2021-03" db="EMBL/GenBank/DDBJ databases">
        <authorList>
            <consortium name="DOE Joint Genome Institute"/>
            <person name="Ahrendt S."/>
            <person name="Looney B.P."/>
            <person name="Miyauchi S."/>
            <person name="Morin E."/>
            <person name="Drula E."/>
            <person name="Courty P.E."/>
            <person name="Chicoki N."/>
            <person name="Fauchery L."/>
            <person name="Kohler A."/>
            <person name="Kuo A."/>
            <person name="Labutti K."/>
            <person name="Pangilinan J."/>
            <person name="Lipzen A."/>
            <person name="Riley R."/>
            <person name="Andreopoulos W."/>
            <person name="He G."/>
            <person name="Johnson J."/>
            <person name="Barry K.W."/>
            <person name="Grigoriev I.V."/>
            <person name="Nagy L."/>
            <person name="Hibbett D."/>
            <person name="Henrissat B."/>
            <person name="Matheny P.B."/>
            <person name="Labbe J."/>
            <person name="Martin F."/>
        </authorList>
    </citation>
    <scope>NUCLEOTIDE SEQUENCE</scope>
    <source>
        <strain evidence="1">HHB10654</strain>
    </source>
</reference>
<keyword evidence="2" id="KW-1185">Reference proteome</keyword>